<evidence type="ECO:0000259" key="1">
    <source>
        <dbReference type="Pfam" id="PF12728"/>
    </source>
</evidence>
<feature type="domain" description="Helix-turn-helix" evidence="1">
    <location>
        <begin position="64"/>
        <end position="115"/>
    </location>
</feature>
<reference evidence="2 3" key="1">
    <citation type="submission" date="2024-09" db="EMBL/GenBank/DDBJ databases">
        <authorList>
            <person name="Sun Q."/>
            <person name="Mori K."/>
        </authorList>
    </citation>
    <scope>NUCLEOTIDE SEQUENCE [LARGE SCALE GENOMIC DNA]</scope>
    <source>
        <strain evidence="2 3">CICC 10874</strain>
    </source>
</reference>
<comment type="caution">
    <text evidence="2">The sequence shown here is derived from an EMBL/GenBank/DDBJ whole genome shotgun (WGS) entry which is preliminary data.</text>
</comment>
<sequence length="125" mass="13070">MGGVLELRRRVLVCISSPDVEGSARQDFGPAPCVHVGHPAPVRDVRTSAVMSNTALPAGAPTPLLTRPEAAHILKVAPGTLATWATRGQGPRFIKVGPGGRVVRYRAQDLQAYLDGMPAVEAVAA</sequence>
<gene>
    <name evidence="2" type="ORF">ACFFF6_08605</name>
</gene>
<dbReference type="EMBL" id="JBHLSV010000008">
    <property type="protein sequence ID" value="MFC0674012.1"/>
    <property type="molecule type" value="Genomic_DNA"/>
</dbReference>
<dbReference type="Proteomes" id="UP001589793">
    <property type="component" value="Unassembled WGS sequence"/>
</dbReference>
<evidence type="ECO:0000313" key="3">
    <source>
        <dbReference type="Proteomes" id="UP001589793"/>
    </source>
</evidence>
<keyword evidence="3" id="KW-1185">Reference proteome</keyword>
<evidence type="ECO:0000313" key="2">
    <source>
        <dbReference type="EMBL" id="MFC0674012.1"/>
    </source>
</evidence>
<dbReference type="RefSeq" id="WP_376979946.1">
    <property type="nucleotide sequence ID" value="NZ_JBHLSV010000008.1"/>
</dbReference>
<dbReference type="SUPFAM" id="SSF46955">
    <property type="entry name" value="Putative DNA-binding domain"/>
    <property type="match status" value="1"/>
</dbReference>
<dbReference type="Pfam" id="PF12728">
    <property type="entry name" value="HTH_17"/>
    <property type="match status" value="1"/>
</dbReference>
<dbReference type="InterPro" id="IPR009061">
    <property type="entry name" value="DNA-bd_dom_put_sf"/>
</dbReference>
<name>A0ABV6RAK5_9MICO</name>
<accession>A0ABV6RAK5</accession>
<proteinExistence type="predicted"/>
<protein>
    <submittedName>
        <fullName evidence="2">Helix-turn-helix transcriptional regulator</fullName>
    </submittedName>
</protein>
<dbReference type="InterPro" id="IPR041657">
    <property type="entry name" value="HTH_17"/>
</dbReference>
<organism evidence="2 3">
    <name type="scientific">Brachybacterium hainanense</name>
    <dbReference type="NCBI Taxonomy" id="1541174"/>
    <lineage>
        <taxon>Bacteria</taxon>
        <taxon>Bacillati</taxon>
        <taxon>Actinomycetota</taxon>
        <taxon>Actinomycetes</taxon>
        <taxon>Micrococcales</taxon>
        <taxon>Dermabacteraceae</taxon>
        <taxon>Brachybacterium</taxon>
    </lineage>
</organism>